<dbReference type="GO" id="GO:0051536">
    <property type="term" value="F:iron-sulfur cluster binding"/>
    <property type="evidence" value="ECO:0007669"/>
    <property type="project" value="UniProtKB-KW"/>
</dbReference>
<dbReference type="EMBL" id="SGXA01000001">
    <property type="protein sequence ID" value="RZS74731.1"/>
    <property type="molecule type" value="Genomic_DNA"/>
</dbReference>
<name>A0A4Q7MZL7_9BACT</name>
<feature type="domain" description="4Fe-4S ferredoxin-type" evidence="5">
    <location>
        <begin position="61"/>
        <end position="90"/>
    </location>
</feature>
<sequence length="295" mass="32456">MASLHEQGYNFYTYRSGNVTLTIRPEDCIMCEMCIPVCPSEAFEITDAYVGDGQYEVLVSSNFKYKAANCSMSGDCATVCPTGALEMGLIPPDEGGDDDDDDDDDDDPFEEITSELTTPCFQNIFVQLNNASSMQTTVGWILHEVFNLWDTADIVFKESTSLPSNTDGVTHAYASGDYFTAEITLNTTVLQNASKEYIAATIYHEIIHAYLNWSGLKGELVQHNEMAETYLSHMKDSLMHYYPTLSAADAEALCWGGLHQTNAWTALQANDPAKYNSILSTLQSHRTGASGTSCP</sequence>
<dbReference type="PROSITE" id="PS00198">
    <property type="entry name" value="4FE4S_FER_1"/>
    <property type="match status" value="1"/>
</dbReference>
<evidence type="ECO:0000256" key="2">
    <source>
        <dbReference type="ARBA" id="ARBA00023004"/>
    </source>
</evidence>
<evidence type="ECO:0000256" key="4">
    <source>
        <dbReference type="SAM" id="MobiDB-lite"/>
    </source>
</evidence>
<evidence type="ECO:0000313" key="6">
    <source>
        <dbReference type="EMBL" id="RZS74731.1"/>
    </source>
</evidence>
<dbReference type="InterPro" id="IPR017900">
    <property type="entry name" value="4Fe4S_Fe_S_CS"/>
</dbReference>
<dbReference type="Proteomes" id="UP000293874">
    <property type="component" value="Unassembled WGS sequence"/>
</dbReference>
<evidence type="ECO:0000256" key="1">
    <source>
        <dbReference type="ARBA" id="ARBA00022723"/>
    </source>
</evidence>
<protein>
    <submittedName>
        <fullName evidence="6">4Fe-4S dicluster protein</fullName>
    </submittedName>
</protein>
<dbReference type="AlphaFoldDB" id="A0A4Q7MZL7"/>
<organism evidence="6 7">
    <name type="scientific">Pseudobacter ginsenosidimutans</name>
    <dbReference type="NCBI Taxonomy" id="661488"/>
    <lineage>
        <taxon>Bacteria</taxon>
        <taxon>Pseudomonadati</taxon>
        <taxon>Bacteroidota</taxon>
        <taxon>Chitinophagia</taxon>
        <taxon>Chitinophagales</taxon>
        <taxon>Chitinophagaceae</taxon>
        <taxon>Pseudobacter</taxon>
    </lineage>
</organism>
<keyword evidence="3" id="KW-0411">Iron-sulfur</keyword>
<dbReference type="Gene3D" id="3.30.70.20">
    <property type="match status" value="1"/>
</dbReference>
<dbReference type="PROSITE" id="PS51379">
    <property type="entry name" value="4FE4S_FER_2"/>
    <property type="match status" value="2"/>
</dbReference>
<evidence type="ECO:0000256" key="3">
    <source>
        <dbReference type="ARBA" id="ARBA00023014"/>
    </source>
</evidence>
<dbReference type="Pfam" id="PF12838">
    <property type="entry name" value="Fer4_7"/>
    <property type="match status" value="1"/>
</dbReference>
<dbReference type="InterPro" id="IPR006640">
    <property type="entry name" value="SprT-like_domain"/>
</dbReference>
<dbReference type="OrthoDB" id="672188at2"/>
<dbReference type="SUPFAM" id="SSF54862">
    <property type="entry name" value="4Fe-4S ferredoxins"/>
    <property type="match status" value="1"/>
</dbReference>
<keyword evidence="1" id="KW-0479">Metal-binding</keyword>
<dbReference type="RefSeq" id="WP_130539179.1">
    <property type="nucleotide sequence ID" value="NZ_CP042431.1"/>
</dbReference>
<accession>A0A4Q7MZL7</accession>
<proteinExistence type="predicted"/>
<evidence type="ECO:0000259" key="5">
    <source>
        <dbReference type="PROSITE" id="PS51379"/>
    </source>
</evidence>
<feature type="domain" description="4Fe-4S ferredoxin-type" evidence="5">
    <location>
        <begin position="19"/>
        <end position="48"/>
    </location>
</feature>
<dbReference type="Pfam" id="PF10263">
    <property type="entry name" value="SprT-like"/>
    <property type="match status" value="1"/>
</dbReference>
<reference evidence="6 7" key="1">
    <citation type="submission" date="2019-02" db="EMBL/GenBank/DDBJ databases">
        <title>Genomic Encyclopedia of Type Strains, Phase IV (KMG-IV): sequencing the most valuable type-strain genomes for metagenomic binning, comparative biology and taxonomic classification.</title>
        <authorList>
            <person name="Goeker M."/>
        </authorList>
    </citation>
    <scope>NUCLEOTIDE SEQUENCE [LARGE SCALE GENOMIC DNA]</scope>
    <source>
        <strain evidence="6 7">DSM 18116</strain>
    </source>
</reference>
<gene>
    <name evidence="6" type="ORF">EV199_0582</name>
</gene>
<keyword evidence="7" id="KW-1185">Reference proteome</keyword>
<feature type="region of interest" description="Disordered" evidence="4">
    <location>
        <begin position="88"/>
        <end position="111"/>
    </location>
</feature>
<dbReference type="InterPro" id="IPR017896">
    <property type="entry name" value="4Fe4S_Fe-S-bd"/>
</dbReference>
<comment type="caution">
    <text evidence="6">The sequence shown here is derived from an EMBL/GenBank/DDBJ whole genome shotgun (WGS) entry which is preliminary data.</text>
</comment>
<keyword evidence="2" id="KW-0408">Iron</keyword>
<evidence type="ECO:0000313" key="7">
    <source>
        <dbReference type="Proteomes" id="UP000293874"/>
    </source>
</evidence>
<dbReference type="GO" id="GO:0006950">
    <property type="term" value="P:response to stress"/>
    <property type="evidence" value="ECO:0007669"/>
    <property type="project" value="UniProtKB-ARBA"/>
</dbReference>
<dbReference type="GO" id="GO:0046872">
    <property type="term" value="F:metal ion binding"/>
    <property type="evidence" value="ECO:0007669"/>
    <property type="project" value="UniProtKB-KW"/>
</dbReference>
<feature type="compositionally biased region" description="Acidic residues" evidence="4">
    <location>
        <begin position="94"/>
        <end position="111"/>
    </location>
</feature>